<evidence type="ECO:0000313" key="12">
    <source>
        <dbReference type="Proteomes" id="UP000475928"/>
    </source>
</evidence>
<dbReference type="Proteomes" id="UP000475928">
    <property type="component" value="Unassembled WGS sequence"/>
</dbReference>
<dbReference type="EMBL" id="BLLH01000001">
    <property type="protein sequence ID" value="GFH39759.1"/>
    <property type="molecule type" value="Genomic_DNA"/>
</dbReference>
<keyword evidence="5 10" id="KW-0812">Transmembrane</keyword>
<keyword evidence="7 9" id="KW-0472">Membrane</keyword>
<dbReference type="InterPro" id="IPR024024">
    <property type="entry name" value="DltB"/>
</dbReference>
<dbReference type="AlphaFoldDB" id="A0A6A0B349"/>
<evidence type="ECO:0000256" key="7">
    <source>
        <dbReference type="ARBA" id="ARBA00023136"/>
    </source>
</evidence>
<dbReference type="GO" id="GO:0005886">
    <property type="term" value="C:plasma membrane"/>
    <property type="evidence" value="ECO:0007669"/>
    <property type="project" value="UniProtKB-SubCell"/>
</dbReference>
<gene>
    <name evidence="11" type="primary">dltB</name>
    <name evidence="11" type="ORF">Hs20B_01570</name>
</gene>
<comment type="similarity">
    <text evidence="2 9">Belongs to the membrane-bound acyltransferase family.</text>
</comment>
<dbReference type="PIRSF" id="PIRSF016636">
    <property type="entry name" value="AlgI_DltB"/>
    <property type="match status" value="1"/>
</dbReference>
<dbReference type="PANTHER" id="PTHR13285">
    <property type="entry name" value="ACYLTRANSFERASE"/>
    <property type="match status" value="1"/>
</dbReference>
<feature type="transmembrane region" description="Helical" evidence="10">
    <location>
        <begin position="64"/>
        <end position="81"/>
    </location>
</feature>
<evidence type="ECO:0000256" key="1">
    <source>
        <dbReference type="ARBA" id="ARBA00004651"/>
    </source>
</evidence>
<protein>
    <recommendedName>
        <fullName evidence="9">Teichoic acid D-alanyltransferase</fullName>
        <ecNumber evidence="9">2.3.1.-</ecNumber>
    </recommendedName>
</protein>
<dbReference type="InterPro" id="IPR051085">
    <property type="entry name" value="MB_O-acyltransferase"/>
</dbReference>
<dbReference type="InterPro" id="IPR024194">
    <property type="entry name" value="Ac/AlaTfrase_AlgI/DltB"/>
</dbReference>
<feature type="transmembrane region" description="Helical" evidence="10">
    <location>
        <begin position="20"/>
        <end position="37"/>
    </location>
</feature>
<feature type="transmembrane region" description="Helical" evidence="10">
    <location>
        <begin position="194"/>
        <end position="217"/>
    </location>
</feature>
<dbReference type="GO" id="GO:0070395">
    <property type="term" value="P:lipoteichoic acid biosynthetic process"/>
    <property type="evidence" value="ECO:0007669"/>
    <property type="project" value="UniProtKB-UniRule"/>
</dbReference>
<dbReference type="InterPro" id="IPR004299">
    <property type="entry name" value="MBOAT_fam"/>
</dbReference>
<dbReference type="EC" id="2.3.1.-" evidence="9"/>
<reference evidence="11 12" key="1">
    <citation type="submission" date="2020-02" db="EMBL/GenBank/DDBJ databases">
        <title>Draft genome sequence of Lactococcus sp. Hs20B0-1.</title>
        <authorList>
            <person name="Noda S."/>
            <person name="Yuki M."/>
            <person name="Ohkuma M."/>
        </authorList>
    </citation>
    <scope>NUCLEOTIDE SEQUENCE [LARGE SCALE GENOMIC DNA]</scope>
    <source>
        <strain evidence="11 12">Hs20B0-1</strain>
    </source>
</reference>
<evidence type="ECO:0000256" key="8">
    <source>
        <dbReference type="ARBA" id="ARBA00023315"/>
    </source>
</evidence>
<evidence type="ECO:0000256" key="3">
    <source>
        <dbReference type="ARBA" id="ARBA00022475"/>
    </source>
</evidence>
<sequence length="425" mass="50075">MISWLQSLPNWEPYGAPRYFFFLLTALVPVVVSLMLGRRLKIYETLVSLVFVLMMFGGQTWPQFFAFISYLIWQTIIVFSYQRYRKNANNKWFFYAAVLLAILPLIVVKLTPAVIGQNSLLGFLGISYLNFRTVAMIMEMRDGELHDVTFLHFFRFMIFLPTISSGPIDRYRRFDADDAQAPDRASYLDMVEKAVWYLMLGAFYKFIMAYIFGSLLLPQVKQMALHAGGLFNWWTIAVMYSYGFDLFFDFAGYSLFAVGISYLMGIKTPVNFDKPFIARDLKDFWNRWHMSLSFWFRDFVFMRLVYVFMKKKVFKNRNTTSSVAYLLNMTLMGFWHGVTWYYIAYGIFHGVGLIINDWWTRKKKTINKSRKKAGQAPLPDNRLIHAVSIFVTFNVVMFSFLLFSGFLDQLWFHPFVYHHGLPLRK</sequence>
<evidence type="ECO:0000256" key="4">
    <source>
        <dbReference type="ARBA" id="ARBA00022679"/>
    </source>
</evidence>
<feature type="transmembrane region" description="Helical" evidence="10">
    <location>
        <begin position="381"/>
        <end position="407"/>
    </location>
</feature>
<name>A0A6A0B349_9LACT</name>
<keyword evidence="6 10" id="KW-1133">Transmembrane helix</keyword>
<comment type="caution">
    <text evidence="11">The sequence shown here is derived from an EMBL/GenBank/DDBJ whole genome shotgun (WGS) entry which is preliminary data.</text>
</comment>
<evidence type="ECO:0000256" key="5">
    <source>
        <dbReference type="ARBA" id="ARBA00022692"/>
    </source>
</evidence>
<keyword evidence="3 9" id="KW-1003">Cell membrane</keyword>
<feature type="transmembrane region" description="Helical" evidence="10">
    <location>
        <begin position="93"/>
        <end position="114"/>
    </location>
</feature>
<comment type="function">
    <text evidence="9">O-acyltransferase that catalyzes D-alanylation of both teichoic acid and lipoteichoic acid (LTA). D-alanylation of LTA plays an important role in modulating the properties of the cell wall in Gram-positive bacteria, influencing the net charge of the cell wall. Catalyzes D-alanylation from DltC carrier protein.</text>
</comment>
<comment type="pathway">
    <text evidence="9">Cell wall biogenesis; lipoteichoic acid biosynthesis.</text>
</comment>
<keyword evidence="12" id="KW-1185">Reference proteome</keyword>
<dbReference type="RefSeq" id="WP_172354656.1">
    <property type="nucleotide sequence ID" value="NZ_BLLH01000001.1"/>
</dbReference>
<organism evidence="11 12">
    <name type="scientific">Pseudolactococcus insecticola</name>
    <dbReference type="NCBI Taxonomy" id="2709158"/>
    <lineage>
        <taxon>Bacteria</taxon>
        <taxon>Bacillati</taxon>
        <taxon>Bacillota</taxon>
        <taxon>Bacilli</taxon>
        <taxon>Lactobacillales</taxon>
        <taxon>Streptococcaceae</taxon>
        <taxon>Pseudolactococcus</taxon>
    </lineage>
</organism>
<accession>A0A6A0B349</accession>
<evidence type="ECO:0000313" key="11">
    <source>
        <dbReference type="EMBL" id="GFH39759.1"/>
    </source>
</evidence>
<proteinExistence type="inferred from homology"/>
<feature type="transmembrane region" description="Helical" evidence="10">
    <location>
        <begin position="42"/>
        <end position="58"/>
    </location>
</feature>
<dbReference type="PANTHER" id="PTHR13285:SF23">
    <property type="entry name" value="TEICHOIC ACID D-ALANYLTRANSFERASE"/>
    <property type="match status" value="1"/>
</dbReference>
<keyword evidence="8 9" id="KW-0012">Acyltransferase</keyword>
<feature type="transmembrane region" description="Helical" evidence="10">
    <location>
        <begin position="224"/>
        <end position="244"/>
    </location>
</feature>
<evidence type="ECO:0000256" key="2">
    <source>
        <dbReference type="ARBA" id="ARBA00010323"/>
    </source>
</evidence>
<dbReference type="Pfam" id="PF03062">
    <property type="entry name" value="MBOAT"/>
    <property type="match status" value="1"/>
</dbReference>
<keyword evidence="4 9" id="KW-0808">Transferase</keyword>
<evidence type="ECO:0000256" key="6">
    <source>
        <dbReference type="ARBA" id="ARBA00022989"/>
    </source>
</evidence>
<evidence type="ECO:0000256" key="10">
    <source>
        <dbReference type="SAM" id="Phobius"/>
    </source>
</evidence>
<feature type="transmembrane region" description="Helical" evidence="10">
    <location>
        <begin position="339"/>
        <end position="360"/>
    </location>
</feature>
<feature type="transmembrane region" description="Helical" evidence="10">
    <location>
        <begin position="291"/>
        <end position="309"/>
    </location>
</feature>
<dbReference type="PIRSF" id="PIRSF500216">
    <property type="entry name" value="DltB"/>
    <property type="match status" value="1"/>
</dbReference>
<feature type="transmembrane region" description="Helical" evidence="10">
    <location>
        <begin position="250"/>
        <end position="270"/>
    </location>
</feature>
<dbReference type="GO" id="GO:0016746">
    <property type="term" value="F:acyltransferase activity"/>
    <property type="evidence" value="ECO:0007669"/>
    <property type="project" value="UniProtKB-KW"/>
</dbReference>
<comment type="subcellular location">
    <subcellularLocation>
        <location evidence="1">Cell membrane</location>
        <topology evidence="1">Multi-pass membrane protein</topology>
    </subcellularLocation>
</comment>
<evidence type="ECO:0000256" key="9">
    <source>
        <dbReference type="PIRNR" id="PIRNR016636"/>
    </source>
</evidence>
<dbReference type="UniPathway" id="UPA00556"/>
<dbReference type="NCBIfam" id="TIGR04091">
    <property type="entry name" value="LTA_dltB"/>
    <property type="match status" value="1"/>
</dbReference>